<accession>A0AAW0BJL3</accession>
<name>A0AAW0BJL3_9AGAR</name>
<reference evidence="1 2" key="1">
    <citation type="submission" date="2024-01" db="EMBL/GenBank/DDBJ databases">
        <title>A draft genome for a cacao thread blight-causing isolate of Paramarasmius palmivorus.</title>
        <authorList>
            <person name="Baruah I.K."/>
            <person name="Bukari Y."/>
            <person name="Amoako-Attah I."/>
            <person name="Meinhardt L.W."/>
            <person name="Bailey B.A."/>
            <person name="Cohen S.P."/>
        </authorList>
    </citation>
    <scope>NUCLEOTIDE SEQUENCE [LARGE SCALE GENOMIC DNA]</scope>
    <source>
        <strain evidence="1 2">GH-12</strain>
    </source>
</reference>
<dbReference type="AlphaFoldDB" id="A0AAW0BJL3"/>
<sequence length="180" mass="20705">MIPTTPQRSRAKIPRITGHKGMDYLLAASYKAVLFFPHSDEPRLVRLQRDKIAAFDFRPLLDPDDQEDGGTAHIKGVRSEGAEQGFRVFYFEQTARNTFPINECVTRELQGFTDGLQRPWLGPIVVDWYDDNVLTAENLQEKVEEMIINIHNFYEDFVRDESVPFDRLELGSSDEDVPEA</sequence>
<keyword evidence="2" id="KW-1185">Reference proteome</keyword>
<gene>
    <name evidence="1" type="ORF">VNI00_015512</name>
</gene>
<protein>
    <submittedName>
        <fullName evidence="1">Uncharacterized protein</fullName>
    </submittedName>
</protein>
<organism evidence="1 2">
    <name type="scientific">Paramarasmius palmivorus</name>
    <dbReference type="NCBI Taxonomy" id="297713"/>
    <lineage>
        <taxon>Eukaryota</taxon>
        <taxon>Fungi</taxon>
        <taxon>Dikarya</taxon>
        <taxon>Basidiomycota</taxon>
        <taxon>Agaricomycotina</taxon>
        <taxon>Agaricomycetes</taxon>
        <taxon>Agaricomycetidae</taxon>
        <taxon>Agaricales</taxon>
        <taxon>Marasmiineae</taxon>
        <taxon>Marasmiaceae</taxon>
        <taxon>Paramarasmius</taxon>
    </lineage>
</organism>
<comment type="caution">
    <text evidence="1">The sequence shown here is derived from an EMBL/GenBank/DDBJ whole genome shotgun (WGS) entry which is preliminary data.</text>
</comment>
<proteinExistence type="predicted"/>
<evidence type="ECO:0000313" key="2">
    <source>
        <dbReference type="Proteomes" id="UP001383192"/>
    </source>
</evidence>
<dbReference type="EMBL" id="JAYKXP010000101">
    <property type="protein sequence ID" value="KAK7026739.1"/>
    <property type="molecule type" value="Genomic_DNA"/>
</dbReference>
<evidence type="ECO:0000313" key="1">
    <source>
        <dbReference type="EMBL" id="KAK7026739.1"/>
    </source>
</evidence>
<dbReference type="Proteomes" id="UP001383192">
    <property type="component" value="Unassembled WGS sequence"/>
</dbReference>